<accession>A0ACB8WHR0</accession>
<evidence type="ECO:0000313" key="2">
    <source>
        <dbReference type="Proteomes" id="UP000831701"/>
    </source>
</evidence>
<dbReference type="EMBL" id="CM041539">
    <property type="protein sequence ID" value="KAI3367225.1"/>
    <property type="molecule type" value="Genomic_DNA"/>
</dbReference>
<evidence type="ECO:0000313" key="1">
    <source>
        <dbReference type="EMBL" id="KAI3367225.1"/>
    </source>
</evidence>
<sequence length="1891" mass="210442">MNKKRYFLDPPEVKDYLVKGERFTKWSEDSTKTGPVTMKMDPKGFYVYWINQSKETTFLDVATIRDTRTGKYAKLPKHPKVRNVFNLDFPDSNHLAKTLTIVSGPDTVNLTYHNFFASKEKVTQNWANDILTIAYNAARSNACRQVFLEKIYVRISLHTNKDGKIPVKNIYKMFPADKKRVESALAAARLPKGKYDTMKPDVFTESAFKTFLTNLCPRPEIYEIFTSYSNKPTMTKDNFTKFLNEKQRDSRLNEELFPRLRQDQIKALIDKYEPCSSNSNRNLISPEGLLFFLMGPETSVVMQDNLAKCQDMTQPIPHYFIKSSHNTYLTAGQFSGVSSPEMYRQCLLSGCRCLELDCWKGKPPDEEPIITHGFTMTTEILFKDVIEAIAESAFKTSQYPVVLSFENHVDSVKQQEKMANYCKTIFGDALLTEPLDKYPLKPGHQIPSPSELMGKILIKNKKGSHDKPAQAKKTNTAATDQTTTTAAPTQDPNTASQDPANPAPSTQENQAGIEGDAAVEDNEEQEDTEEQDEEKMKTSDEGTAGQEVTAYEAMSSIVNYIQPNKFISFDNARKKNKSYVISSFVETKGEAMIAKTAVEFVEYNKRQMSRIYPKGTRMDSSNYNPQPFWNVGCQMVALNYQTMDFPMQLNMALFEFNGRTGYLLKHDVMRRSDKKFDPFCDRIDTVVASTLTIKAGSQPCYSCDSYPSGQFLSDKNVKTGVEVEVIGLPGDPKKKYRTKWSTTPNAINPVWNEEPFVFEKILLPEMASLRIVVHEENGKFLGHRIIPLYAIQSGFHHICLRSESNMPLTLPALFVYIEVKDYIPAAFADFTDALFNPTKGTEKTTKTSKESSSDYVSPYELPLVAQTPTDKDKESEVAAAEKAAPEPTPPVEANDQSSQSPPEASAEEAKEEAENKPDNPQPAKEPPPAPDSTPVEEPAPDAGSATAETPPEAVSPPEEVAPEKEASPEPEAAPETKEEPASESSTNPEPISDDKPGAEAASATEEPAAVAVVCPPSAASNSADSDSSSQPPTSSEEPSTVTTEELTQHKNYLKVIKRQERDMKEAEKKYQKKGEDLIQKYSDSFKAIKKKASVKKKEGGGNSSDSDVKMERVQEQKEKMHAELQALWTEQYDHLRKKKEQFATERLAKLLEAATERHTSELKILESESKENKKKSISKSSCSDKAKLKKATSTELLDENDQPDGASSDYSPQQEALMKKQAATLEEITALTNQLNQEALKEHEQKLRSLQADVKEAVNVCVGAHFPELVDQAGDKKVEGVSCYGDVFLVLEQKKSMPSGPGRVMYSARALALCTIWIPRYLVISPLQPETSLGFSSTSSCSRMMRPKDLRQGSGTKTFLDAMHGGKVHLARFILDALDGRIINSKTENSRTPLMYAVCLQDPGTRGKFTQLLLEKGADVNCQDEDGRTALSYACEMGHLDVVKLLVQFNADPDIPDAWGNSSLMYSAFSGHSQVLEFLVRAFKRLGLRLDRTNNAGHSAIEVANFFGHNQCVQILNFPNRRGVGTDDTLADSFTSGEGECRLPNRLPRHMLERFSKQVSSNEDTLPGVFQKQLKTGDSSGLWNRFRCPRSQSQEDNHHHSWALPPQLEKSQIEGDHTVLFTAKQLQNCQLRELRGSKTLNSLPAPGQKDVSRDTGLQEQTPVSFPLWGKAKSFNLDLLSGRKQSYQGDVRDMSLSASKLKRASLQDERCLIDKMECQGNTRGLTNDADKTVSVPKPLLNGKSQPARALEENVKPQAEEGNDIAPSSRREQQKRGSFGPAGRHNKLLSARGEMESGKISSRTPGFMGLGTRLLRRFTAPEFMRMVIDCSSGSSNGRGRMSRSETFPLSHTHQQVNSQPSVDSISGVKYHAVSVNQTATITLAAARCLGLPL</sequence>
<comment type="caution">
    <text evidence="1">The sequence shown here is derived from an EMBL/GenBank/DDBJ whole genome shotgun (WGS) entry which is preliminary data.</text>
</comment>
<reference evidence="1" key="1">
    <citation type="submission" date="2022-04" db="EMBL/GenBank/DDBJ databases">
        <title>Jade perch genome.</title>
        <authorList>
            <person name="Chao B."/>
        </authorList>
    </citation>
    <scope>NUCLEOTIDE SEQUENCE</scope>
    <source>
        <strain evidence="1">CB-2022</strain>
    </source>
</reference>
<dbReference type="Proteomes" id="UP000831701">
    <property type="component" value="Chromosome 9"/>
</dbReference>
<protein>
    <submittedName>
        <fullName evidence="1">Uncharacterized protein</fullName>
    </submittedName>
</protein>
<proteinExistence type="predicted"/>
<organism evidence="1 2">
    <name type="scientific">Scortum barcoo</name>
    <name type="common">barcoo grunter</name>
    <dbReference type="NCBI Taxonomy" id="214431"/>
    <lineage>
        <taxon>Eukaryota</taxon>
        <taxon>Metazoa</taxon>
        <taxon>Chordata</taxon>
        <taxon>Craniata</taxon>
        <taxon>Vertebrata</taxon>
        <taxon>Euteleostomi</taxon>
        <taxon>Actinopterygii</taxon>
        <taxon>Neopterygii</taxon>
        <taxon>Teleostei</taxon>
        <taxon>Neoteleostei</taxon>
        <taxon>Acanthomorphata</taxon>
        <taxon>Eupercaria</taxon>
        <taxon>Centrarchiformes</taxon>
        <taxon>Terapontoidei</taxon>
        <taxon>Terapontidae</taxon>
        <taxon>Scortum</taxon>
    </lineage>
</organism>
<name>A0ACB8WHR0_9TELE</name>
<gene>
    <name evidence="1" type="ORF">L3Q82_008277</name>
</gene>
<keyword evidence="2" id="KW-1185">Reference proteome</keyword>